<evidence type="ECO:0000313" key="2">
    <source>
        <dbReference type="EMBL" id="RYN42916.1"/>
    </source>
</evidence>
<evidence type="ECO:0000313" key="3">
    <source>
        <dbReference type="Proteomes" id="UP000291422"/>
    </source>
</evidence>
<dbReference type="EMBL" id="PDXD01000671">
    <property type="protein sequence ID" value="RYN42916.1"/>
    <property type="molecule type" value="Genomic_DNA"/>
</dbReference>
<comment type="caution">
    <text evidence="2">The sequence shown here is derived from an EMBL/GenBank/DDBJ whole genome shotgun (WGS) entry which is preliminary data.</text>
</comment>
<feature type="non-terminal residue" evidence="2">
    <location>
        <position position="114"/>
    </location>
</feature>
<reference evidence="3" key="1">
    <citation type="journal article" date="2019" name="bioRxiv">
        <title>Genomics, evolutionary history and diagnostics of the Alternaria alternata species group including apple and Asian pear pathotypes.</title>
        <authorList>
            <person name="Armitage A.D."/>
            <person name="Cockerton H.M."/>
            <person name="Sreenivasaprasad S."/>
            <person name="Woodhall J.W."/>
            <person name="Lane C.R."/>
            <person name="Harrison R.J."/>
            <person name="Clarkson J.P."/>
        </authorList>
    </citation>
    <scope>NUCLEOTIDE SEQUENCE [LARGE SCALE GENOMIC DNA]</scope>
    <source>
        <strain evidence="3">FERA 1177</strain>
    </source>
</reference>
<evidence type="ECO:0000256" key="1">
    <source>
        <dbReference type="SAM" id="SignalP"/>
    </source>
</evidence>
<organism evidence="2 3">
    <name type="scientific">Alternaria alternata</name>
    <name type="common">Alternaria rot fungus</name>
    <name type="synonym">Torula alternata</name>
    <dbReference type="NCBI Taxonomy" id="5599"/>
    <lineage>
        <taxon>Eukaryota</taxon>
        <taxon>Fungi</taxon>
        <taxon>Dikarya</taxon>
        <taxon>Ascomycota</taxon>
        <taxon>Pezizomycotina</taxon>
        <taxon>Dothideomycetes</taxon>
        <taxon>Pleosporomycetidae</taxon>
        <taxon>Pleosporales</taxon>
        <taxon>Pleosporineae</taxon>
        <taxon>Pleosporaceae</taxon>
        <taxon>Alternaria</taxon>
        <taxon>Alternaria sect. Alternaria</taxon>
        <taxon>Alternaria alternata complex</taxon>
    </lineage>
</organism>
<dbReference type="AlphaFoldDB" id="A0A4V1WLM2"/>
<feature type="signal peptide" evidence="1">
    <location>
        <begin position="1"/>
        <end position="19"/>
    </location>
</feature>
<sequence>MKAALSLASAVMAFGTTAAASCAGPAASGLAFDISLSDDITGENQVQPVRVNGGAVTLGSLFAGQAGDRIFATSLQAVSPGVAGGNVLCAIVNPLDADNALRLNAEATFVDLDG</sequence>
<feature type="chain" id="PRO_5020222736" evidence="1">
    <location>
        <begin position="20"/>
        <end position="114"/>
    </location>
</feature>
<dbReference type="PROSITE" id="PS51257">
    <property type="entry name" value="PROKAR_LIPOPROTEIN"/>
    <property type="match status" value="1"/>
</dbReference>
<gene>
    <name evidence="2" type="ORF">AA0117_g13570</name>
</gene>
<keyword evidence="1" id="KW-0732">Signal</keyword>
<protein>
    <submittedName>
        <fullName evidence="2">Uncharacterized protein</fullName>
    </submittedName>
</protein>
<dbReference type="Proteomes" id="UP000291422">
    <property type="component" value="Unassembled WGS sequence"/>
</dbReference>
<name>A0A4V1WLM2_ALTAL</name>
<proteinExistence type="predicted"/>
<accession>A0A4V1WLM2</accession>